<dbReference type="EMBL" id="BPLQ01004710">
    <property type="protein sequence ID" value="GIY10101.1"/>
    <property type="molecule type" value="Genomic_DNA"/>
</dbReference>
<protein>
    <submittedName>
        <fullName evidence="1">Uncharacterized protein</fullName>
    </submittedName>
</protein>
<comment type="caution">
    <text evidence="1">The sequence shown here is derived from an EMBL/GenBank/DDBJ whole genome shotgun (WGS) entry which is preliminary data.</text>
</comment>
<keyword evidence="2" id="KW-1185">Reference proteome</keyword>
<dbReference type="Proteomes" id="UP001054837">
    <property type="component" value="Unassembled WGS sequence"/>
</dbReference>
<reference evidence="1 2" key="1">
    <citation type="submission" date="2021-06" db="EMBL/GenBank/DDBJ databases">
        <title>Caerostris darwini draft genome.</title>
        <authorList>
            <person name="Kono N."/>
            <person name="Arakawa K."/>
        </authorList>
    </citation>
    <scope>NUCLEOTIDE SEQUENCE [LARGE SCALE GENOMIC DNA]</scope>
</reference>
<accession>A0AAV4QNZ2</accession>
<sequence length="120" mass="13427">MTDKVMDTSNSQGEGLLQGLCREPNLMKVSDIPESYLNTNNGTERQRKICQKISDLNFVMVSILIKSHERSDDISLQVSGICKTKKGTQAVSSGHSVHSDHLYKLSMQYSSHLYYGSDQN</sequence>
<organism evidence="1 2">
    <name type="scientific">Caerostris darwini</name>
    <dbReference type="NCBI Taxonomy" id="1538125"/>
    <lineage>
        <taxon>Eukaryota</taxon>
        <taxon>Metazoa</taxon>
        <taxon>Ecdysozoa</taxon>
        <taxon>Arthropoda</taxon>
        <taxon>Chelicerata</taxon>
        <taxon>Arachnida</taxon>
        <taxon>Araneae</taxon>
        <taxon>Araneomorphae</taxon>
        <taxon>Entelegynae</taxon>
        <taxon>Araneoidea</taxon>
        <taxon>Araneidae</taxon>
        <taxon>Caerostris</taxon>
    </lineage>
</organism>
<name>A0AAV4QNZ2_9ARAC</name>
<gene>
    <name evidence="1" type="ORF">CDAR_550941</name>
</gene>
<proteinExistence type="predicted"/>
<evidence type="ECO:0000313" key="1">
    <source>
        <dbReference type="EMBL" id="GIY10101.1"/>
    </source>
</evidence>
<dbReference type="AlphaFoldDB" id="A0AAV4QNZ2"/>
<evidence type="ECO:0000313" key="2">
    <source>
        <dbReference type="Proteomes" id="UP001054837"/>
    </source>
</evidence>